<gene>
    <name evidence="1" type="ORF">GYMLUDRAFT_73464</name>
</gene>
<dbReference type="AlphaFoldDB" id="A0A0D0CEQ1"/>
<dbReference type="OrthoDB" id="2889888at2759"/>
<organism evidence="1 2">
    <name type="scientific">Collybiopsis luxurians FD-317 M1</name>
    <dbReference type="NCBI Taxonomy" id="944289"/>
    <lineage>
        <taxon>Eukaryota</taxon>
        <taxon>Fungi</taxon>
        <taxon>Dikarya</taxon>
        <taxon>Basidiomycota</taxon>
        <taxon>Agaricomycotina</taxon>
        <taxon>Agaricomycetes</taxon>
        <taxon>Agaricomycetidae</taxon>
        <taxon>Agaricales</taxon>
        <taxon>Marasmiineae</taxon>
        <taxon>Omphalotaceae</taxon>
        <taxon>Collybiopsis</taxon>
        <taxon>Collybiopsis luxurians</taxon>
    </lineage>
</organism>
<sequence>MPVTENLQSDIISLSSYLHSVKDSSYRSERHNSATTAGLTLFNNVATLLATTTNGVYDSTAVLGSVEPSGVNCFVLATQQGPDQDTTEGSDNPQVVPVTPDATNGRKLLDAWSSQQCDVSIIKHIQEVFDIITCIQHSENPSRDLLNFLFFTYIRTFRVLASRVLDLQRHWRIAPFCLVQEHIADIIERPDLKKRFYLQVDEMQRRLLSKFDLTGDETSHKSHSSHRPDWLYSVDPANVHLWIRMLVGLYQMLEVEILLPKSSSGAYDGNSQSDAIPEAAWPPADKISLICLYIGTLYVLKPIQRHILSVLRNRKLVRVFEEAELEQVDGHQANEYNDNAVGRVIRAIDGITAWHSSVIYVSSIMRNLAKAQRSVRLYNLQYTVASTVHCDIARVEQVLKSINPQREWNNSDIESLHKTAMSAVVHPEAALMAWASSPASHAFLNVSQPLTIGVSHGCCRSCWLFQRVLNSDELSANFVLPESQLRFESWIPPPDIPDRVLLALRDRMLQMTRPDSTRPDRPFHLIPRMFAWLDSNTTFKEAMAA</sequence>
<dbReference type="Proteomes" id="UP000053593">
    <property type="component" value="Unassembled WGS sequence"/>
</dbReference>
<dbReference type="EMBL" id="KN834772">
    <property type="protein sequence ID" value="KIK61024.1"/>
    <property type="molecule type" value="Genomic_DNA"/>
</dbReference>
<evidence type="ECO:0000313" key="1">
    <source>
        <dbReference type="EMBL" id="KIK61024.1"/>
    </source>
</evidence>
<proteinExistence type="predicted"/>
<reference evidence="1 2" key="1">
    <citation type="submission" date="2014-04" db="EMBL/GenBank/DDBJ databases">
        <title>Evolutionary Origins and Diversification of the Mycorrhizal Mutualists.</title>
        <authorList>
            <consortium name="DOE Joint Genome Institute"/>
            <consortium name="Mycorrhizal Genomics Consortium"/>
            <person name="Kohler A."/>
            <person name="Kuo A."/>
            <person name="Nagy L.G."/>
            <person name="Floudas D."/>
            <person name="Copeland A."/>
            <person name="Barry K.W."/>
            <person name="Cichocki N."/>
            <person name="Veneault-Fourrey C."/>
            <person name="LaButti K."/>
            <person name="Lindquist E.A."/>
            <person name="Lipzen A."/>
            <person name="Lundell T."/>
            <person name="Morin E."/>
            <person name="Murat C."/>
            <person name="Riley R."/>
            <person name="Ohm R."/>
            <person name="Sun H."/>
            <person name="Tunlid A."/>
            <person name="Henrissat B."/>
            <person name="Grigoriev I.V."/>
            <person name="Hibbett D.S."/>
            <person name="Martin F."/>
        </authorList>
    </citation>
    <scope>NUCLEOTIDE SEQUENCE [LARGE SCALE GENOMIC DNA]</scope>
    <source>
        <strain evidence="1 2">FD-317 M1</strain>
    </source>
</reference>
<protein>
    <submittedName>
        <fullName evidence="1">Uncharacterized protein</fullName>
    </submittedName>
</protein>
<dbReference type="HOGENOM" id="CLU_456379_0_0_1"/>
<evidence type="ECO:0000313" key="2">
    <source>
        <dbReference type="Proteomes" id="UP000053593"/>
    </source>
</evidence>
<keyword evidence="2" id="KW-1185">Reference proteome</keyword>
<name>A0A0D0CEQ1_9AGAR</name>
<accession>A0A0D0CEQ1</accession>